<accession>A0ABZ0BD93</accession>
<dbReference type="SUPFAM" id="SSF48576">
    <property type="entry name" value="Terpenoid synthases"/>
    <property type="match status" value="1"/>
</dbReference>
<dbReference type="InterPro" id="IPR008949">
    <property type="entry name" value="Isoprenoid_synthase_dom_sf"/>
</dbReference>
<sequence>MTASATAELIENPEFALALSYVPPAAQSGVAALFALDGKLAEVVRTTTEPALGQMRLLWWRDTVLDLKSGRVAAVPAVENIHRYALPQGADVQTDLVAGIADGWSVLIEEETLGRDALMRFARLRGGNLFGSAAALCSVEDDGRLRKCGQGWALVDLARHSRSSALADACLEIARPLLRYGLRGRLPRAARGLGALAHLAERDSRRPPSDPVQVGAPGRVGRMLWHRLTGM</sequence>
<reference evidence="1 2" key="1">
    <citation type="submission" date="2023-09" db="EMBL/GenBank/DDBJ databases">
        <authorList>
            <person name="Rey-Velasco X."/>
        </authorList>
    </citation>
    <scope>NUCLEOTIDE SEQUENCE [LARGE SCALE GENOMIC DNA]</scope>
    <source>
        <strain evidence="1 2">W311</strain>
    </source>
</reference>
<protein>
    <submittedName>
        <fullName evidence="1">Squalene/phytoene synthase family protein</fullName>
    </submittedName>
</protein>
<dbReference type="InterPro" id="IPR002060">
    <property type="entry name" value="Squ/phyt_synthse"/>
</dbReference>
<evidence type="ECO:0000313" key="1">
    <source>
        <dbReference type="EMBL" id="WNO55051.1"/>
    </source>
</evidence>
<keyword evidence="2" id="KW-1185">Reference proteome</keyword>
<name>A0ABZ0BD93_9SPHN</name>
<dbReference type="RefSeq" id="WP_313918204.1">
    <property type="nucleotide sequence ID" value="NZ_CP135076.1"/>
</dbReference>
<proteinExistence type="predicted"/>
<gene>
    <name evidence="1" type="ORF">RPR59_07350</name>
</gene>
<evidence type="ECO:0000313" key="2">
    <source>
        <dbReference type="Proteomes" id="UP001302249"/>
    </source>
</evidence>
<dbReference type="EMBL" id="CP135076">
    <property type="protein sequence ID" value="WNO55051.1"/>
    <property type="molecule type" value="Genomic_DNA"/>
</dbReference>
<organism evidence="1 2">
    <name type="scientific">Stakelama saccharophila</name>
    <dbReference type="NCBI Taxonomy" id="3075605"/>
    <lineage>
        <taxon>Bacteria</taxon>
        <taxon>Pseudomonadati</taxon>
        <taxon>Pseudomonadota</taxon>
        <taxon>Alphaproteobacteria</taxon>
        <taxon>Sphingomonadales</taxon>
        <taxon>Sphingomonadaceae</taxon>
        <taxon>Stakelama</taxon>
    </lineage>
</organism>
<dbReference type="Proteomes" id="UP001302249">
    <property type="component" value="Chromosome"/>
</dbReference>
<dbReference type="Pfam" id="PF00494">
    <property type="entry name" value="SQS_PSY"/>
    <property type="match status" value="1"/>
</dbReference>